<gene>
    <name evidence="2" type="ORF">AM571_PB00043</name>
</gene>
<dbReference type="Proteomes" id="UP000185109">
    <property type="component" value="Plasmid pRsp8C3b"/>
</dbReference>
<evidence type="ECO:0000313" key="3">
    <source>
        <dbReference type="Proteomes" id="UP000185109"/>
    </source>
</evidence>
<sequence length="96" mass="10295">MTPPGAAGLPGDDAGEPPFAIDDGHRADLAGVDDLDGFPDVVSLVERRHGVVMMSLASIALSPFRSDNYGANLLSALTWIKADTKPREAFFTRRRL</sequence>
<evidence type="ECO:0000313" key="2">
    <source>
        <dbReference type="EMBL" id="APO77341.1"/>
    </source>
</evidence>
<evidence type="ECO:0000256" key="1">
    <source>
        <dbReference type="SAM" id="MobiDB-lite"/>
    </source>
</evidence>
<organism evidence="2 3">
    <name type="scientific">Rhizobium etli 8C-3</name>
    <dbReference type="NCBI Taxonomy" id="538025"/>
    <lineage>
        <taxon>Bacteria</taxon>
        <taxon>Pseudomonadati</taxon>
        <taxon>Pseudomonadota</taxon>
        <taxon>Alphaproteobacteria</taxon>
        <taxon>Hyphomicrobiales</taxon>
        <taxon>Rhizobiaceae</taxon>
        <taxon>Rhizobium/Agrobacterium group</taxon>
        <taxon>Rhizobium</taxon>
    </lineage>
</organism>
<keyword evidence="2" id="KW-0614">Plasmid</keyword>
<protein>
    <submittedName>
        <fullName evidence="2">Uncharacterized protein</fullName>
    </submittedName>
</protein>
<geneLocation type="plasmid" evidence="3">
    <name>prsp8c3b</name>
</geneLocation>
<name>A0A1L5PAW6_RHIET</name>
<feature type="compositionally biased region" description="Low complexity" evidence="1">
    <location>
        <begin position="1"/>
        <end position="18"/>
    </location>
</feature>
<accession>A0A1L5PAW6</accession>
<reference evidence="2 3" key="1">
    <citation type="submission" date="2016-09" db="EMBL/GenBank/DDBJ databases">
        <title>The complete genome sequences of Rhizobium gallicum, symbiovars gallicum and phaseoli, symbionts associated to common bean (Phaseolus vulgaris).</title>
        <authorList>
            <person name="Bustos P."/>
            <person name="Santamaria R.I."/>
            <person name="Perez-Carrascal O.M."/>
            <person name="Juarez S."/>
            <person name="Lozano L."/>
            <person name="Martinez-Flores I."/>
            <person name="Martinez-Romero E."/>
            <person name="Cevallos M."/>
            <person name="Romero D."/>
            <person name="Davila G."/>
            <person name="Gonzalez V."/>
        </authorList>
    </citation>
    <scope>NUCLEOTIDE SEQUENCE [LARGE SCALE GENOMIC DNA]</scope>
    <source>
        <strain evidence="2 3">8C-3</strain>
        <plasmid evidence="3">Plasmid prsp8c3b</plasmid>
    </source>
</reference>
<dbReference type="EMBL" id="CP017243">
    <property type="protein sequence ID" value="APO77341.1"/>
    <property type="molecule type" value="Genomic_DNA"/>
</dbReference>
<dbReference type="AlphaFoldDB" id="A0A1L5PAW6"/>
<feature type="region of interest" description="Disordered" evidence="1">
    <location>
        <begin position="1"/>
        <end position="23"/>
    </location>
</feature>
<proteinExistence type="predicted"/>